<dbReference type="GO" id="GO:0043565">
    <property type="term" value="F:sequence-specific DNA binding"/>
    <property type="evidence" value="ECO:0007669"/>
    <property type="project" value="UniProtKB-UniRule"/>
</dbReference>
<dbReference type="GO" id="GO:0008270">
    <property type="term" value="F:zinc ion binding"/>
    <property type="evidence" value="ECO:0007669"/>
    <property type="project" value="UniProtKB-KW"/>
</dbReference>
<keyword evidence="3" id="KW-0479">Metal-binding</keyword>
<evidence type="ECO:0000256" key="9">
    <source>
        <dbReference type="ARBA" id="ARBA00023163"/>
    </source>
</evidence>
<comment type="similarity">
    <text evidence="2 13">Belongs to the THAP1 family.</text>
</comment>
<evidence type="ECO:0000256" key="4">
    <source>
        <dbReference type="ARBA" id="ARBA00022771"/>
    </source>
</evidence>
<dbReference type="InterPro" id="IPR006612">
    <property type="entry name" value="THAP_Znf"/>
</dbReference>
<evidence type="ECO:0000256" key="12">
    <source>
        <dbReference type="PROSITE-ProRule" id="PRU00309"/>
    </source>
</evidence>
<evidence type="ECO:0000313" key="16">
    <source>
        <dbReference type="Proteomes" id="UP000265040"/>
    </source>
</evidence>
<keyword evidence="5" id="KW-0862">Zinc</keyword>
<comment type="function">
    <text evidence="13">DNA-binding transcription regulator that regulates endothelial cell proliferation and G1/S cell-cycle progression. Specifically binds the 5'-[AT]NTNN[GT]GGCA[AGT]-3' core DNA sequence and acts by modulating expression of pRB-E2F cell-cycle target genes.</text>
</comment>
<evidence type="ECO:0000256" key="11">
    <source>
        <dbReference type="ARBA" id="ARBA00023306"/>
    </source>
</evidence>
<dbReference type="InterPro" id="IPR038441">
    <property type="entry name" value="THAP_Znf_sf"/>
</dbReference>
<evidence type="ECO:0000256" key="5">
    <source>
        <dbReference type="ARBA" id="ARBA00022833"/>
    </source>
</evidence>
<proteinExistence type="inferred from homology"/>
<evidence type="ECO:0000256" key="1">
    <source>
        <dbReference type="ARBA" id="ARBA00004642"/>
    </source>
</evidence>
<dbReference type="Proteomes" id="UP000265040">
    <property type="component" value="Chromosome 3"/>
</dbReference>
<evidence type="ECO:0000256" key="2">
    <source>
        <dbReference type="ARBA" id="ARBA00006177"/>
    </source>
</evidence>
<keyword evidence="4 12" id="KW-0863">Zinc-finger</keyword>
<evidence type="ECO:0000313" key="15">
    <source>
        <dbReference type="Ensembl" id="ENSATEP00000004033.2"/>
    </source>
</evidence>
<keyword evidence="8 12" id="KW-0238">DNA-binding</keyword>
<dbReference type="SMART" id="SM00692">
    <property type="entry name" value="DM3"/>
    <property type="match status" value="1"/>
</dbReference>
<dbReference type="SMART" id="SM00980">
    <property type="entry name" value="THAP"/>
    <property type="match status" value="1"/>
</dbReference>
<keyword evidence="6 13" id="KW-0805">Transcription regulation</keyword>
<comment type="subcellular location">
    <subcellularLocation>
        <location evidence="1 13">Nucleus</location>
        <location evidence="1 13">Nucleoplasm</location>
    </subcellularLocation>
</comment>
<dbReference type="Ensembl" id="ENSATET00000004069.2">
    <property type="protein sequence ID" value="ENSATEP00000004033.2"/>
    <property type="gene ID" value="ENSATEG00000002827.2"/>
</dbReference>
<dbReference type="GO" id="GO:0001935">
    <property type="term" value="P:endothelial cell proliferation"/>
    <property type="evidence" value="ECO:0007669"/>
    <property type="project" value="UniProtKB-UniRule"/>
</dbReference>
<dbReference type="GeneTree" id="ENSGT01030000235948"/>
<feature type="domain" description="THAP-type" evidence="14">
    <location>
        <begin position="1"/>
        <end position="93"/>
    </location>
</feature>
<reference evidence="15" key="1">
    <citation type="submission" date="2021-04" db="EMBL/GenBank/DDBJ databases">
        <authorList>
            <consortium name="Wellcome Sanger Institute Data Sharing"/>
        </authorList>
    </citation>
    <scope>NUCLEOTIDE SEQUENCE [LARGE SCALE GENOMIC DNA]</scope>
</reference>
<evidence type="ECO:0000256" key="8">
    <source>
        <dbReference type="ARBA" id="ARBA00023125"/>
    </source>
</evidence>
<evidence type="ECO:0000256" key="7">
    <source>
        <dbReference type="ARBA" id="ARBA00023054"/>
    </source>
</evidence>
<dbReference type="OrthoDB" id="5982876at2759"/>
<dbReference type="PANTHER" id="PTHR46600:SF1">
    <property type="entry name" value="THAP DOMAIN-CONTAINING PROTEIN 1"/>
    <property type="match status" value="1"/>
</dbReference>
<reference evidence="15" key="3">
    <citation type="submission" date="2025-09" db="UniProtKB">
        <authorList>
            <consortium name="Ensembl"/>
        </authorList>
    </citation>
    <scope>IDENTIFICATION</scope>
</reference>
<evidence type="ECO:0000256" key="10">
    <source>
        <dbReference type="ARBA" id="ARBA00023242"/>
    </source>
</evidence>
<dbReference type="InParanoid" id="A0A3Q1HGI8"/>
<name>A0A3Q1HGI8_ANATE</name>
<keyword evidence="10 13" id="KW-0539">Nucleus</keyword>
<evidence type="ECO:0000256" key="3">
    <source>
        <dbReference type="ARBA" id="ARBA00022723"/>
    </source>
</evidence>
<dbReference type="AlphaFoldDB" id="A0A3Q1HGI8"/>
<evidence type="ECO:0000259" key="14">
    <source>
        <dbReference type="PROSITE" id="PS50950"/>
    </source>
</evidence>
<dbReference type="InterPro" id="IPR026516">
    <property type="entry name" value="THAP1/10"/>
</dbReference>
<dbReference type="Gene3D" id="6.20.210.20">
    <property type="entry name" value="THAP domain"/>
    <property type="match status" value="1"/>
</dbReference>
<keyword evidence="7 13" id="KW-0175">Coiled coil</keyword>
<keyword evidence="9 13" id="KW-0804">Transcription</keyword>
<organism evidence="15 16">
    <name type="scientific">Anabas testudineus</name>
    <name type="common">Climbing perch</name>
    <name type="synonym">Anthias testudineus</name>
    <dbReference type="NCBI Taxonomy" id="64144"/>
    <lineage>
        <taxon>Eukaryota</taxon>
        <taxon>Metazoa</taxon>
        <taxon>Chordata</taxon>
        <taxon>Craniata</taxon>
        <taxon>Vertebrata</taxon>
        <taxon>Euteleostomi</taxon>
        <taxon>Actinopterygii</taxon>
        <taxon>Neopterygii</taxon>
        <taxon>Teleostei</taxon>
        <taxon>Neoteleostei</taxon>
        <taxon>Acanthomorphata</taxon>
        <taxon>Anabantaria</taxon>
        <taxon>Anabantiformes</taxon>
        <taxon>Anabantoidei</taxon>
        <taxon>Anabantidae</taxon>
        <taxon>Anabas</taxon>
    </lineage>
</organism>
<dbReference type="PROSITE" id="PS50950">
    <property type="entry name" value="ZF_THAP"/>
    <property type="match status" value="1"/>
</dbReference>
<evidence type="ECO:0000256" key="13">
    <source>
        <dbReference type="RuleBase" id="RU369073"/>
    </source>
</evidence>
<keyword evidence="16" id="KW-1185">Reference proteome</keyword>
<protein>
    <recommendedName>
        <fullName evidence="13">THAP domain-containing protein 1</fullName>
    </recommendedName>
</protein>
<evidence type="ECO:0000256" key="6">
    <source>
        <dbReference type="ARBA" id="ARBA00023015"/>
    </source>
</evidence>
<dbReference type="GO" id="GO:0005654">
    <property type="term" value="C:nucleoplasm"/>
    <property type="evidence" value="ECO:0007669"/>
    <property type="project" value="UniProtKB-SubCell"/>
</dbReference>
<dbReference type="GO" id="GO:0003700">
    <property type="term" value="F:DNA-binding transcription factor activity"/>
    <property type="evidence" value="ECO:0007669"/>
    <property type="project" value="UniProtKB-UniRule"/>
</dbReference>
<dbReference type="PANTHER" id="PTHR46600">
    <property type="entry name" value="THAP DOMAIN-CONTAINING"/>
    <property type="match status" value="1"/>
</dbReference>
<reference evidence="15" key="2">
    <citation type="submission" date="2025-08" db="UniProtKB">
        <authorList>
            <consortium name="Ensembl"/>
        </authorList>
    </citation>
    <scope>IDENTIFICATION</scope>
</reference>
<accession>A0A3Q1HGI8</accession>
<sequence>MVSSCIVPSCKRRRRTGLSYYRFPVKDAERCKLWLRAVNNPKYDEDTAVDCLKNHRVCSLHFKPEDFERHLVWEAMGGDGVRKLRPTAVPSLNLDHGETSTCVEQVRQSRLTMLL</sequence>
<dbReference type="SUPFAM" id="SSF57716">
    <property type="entry name" value="Glucocorticoid receptor-like (DNA-binding domain)"/>
    <property type="match status" value="1"/>
</dbReference>
<keyword evidence="11 13" id="KW-0131">Cell cycle</keyword>
<dbReference type="Pfam" id="PF05485">
    <property type="entry name" value="THAP"/>
    <property type="match status" value="1"/>
</dbReference>